<dbReference type="PROSITE" id="PS01124">
    <property type="entry name" value="HTH_ARAC_FAMILY_2"/>
    <property type="match status" value="1"/>
</dbReference>
<evidence type="ECO:0000256" key="2">
    <source>
        <dbReference type="ARBA" id="ARBA00023125"/>
    </source>
</evidence>
<dbReference type="Pfam" id="PF12833">
    <property type="entry name" value="HTH_18"/>
    <property type="match status" value="1"/>
</dbReference>
<evidence type="ECO:0000259" key="4">
    <source>
        <dbReference type="PROSITE" id="PS01124"/>
    </source>
</evidence>
<keyword evidence="6" id="KW-1185">Reference proteome</keyword>
<dbReference type="AlphaFoldDB" id="A0A2T7T3T0"/>
<dbReference type="Pfam" id="PF14525">
    <property type="entry name" value="AraC_binding_2"/>
    <property type="match status" value="1"/>
</dbReference>
<sequence length="325" mass="35902">MMETVFHSDDLPPTERLARFDAFQVDSPHPMRVESGEPARFSATARALDLASVNVVELTCSPSDVRRTPRLIRLCDPELYSVVFALRGGLGVVQDAREAELGPFDFALYDSSRPFDVKIATDRGTAALVRAHVPRALLPLPADRSAELMAVPLPGRAGVGALLTQFLTSLTTDSAAYRPADAPRLGTVALDLLTAVLAHHLDADARVPDDSRQRALLLRIEAFVQQHLHDPELSPGAIAAAHHISVSYLHRLFRARDSTVAAWIRDQRLERARRDLTDGTLRTVPVHRIAARWGFPDHATFTRAFRAAYDLPPRDYRHRALTSPA</sequence>
<dbReference type="PROSITE" id="PS00041">
    <property type="entry name" value="HTH_ARAC_FAMILY_1"/>
    <property type="match status" value="1"/>
</dbReference>
<dbReference type="SMART" id="SM00342">
    <property type="entry name" value="HTH_ARAC"/>
    <property type="match status" value="1"/>
</dbReference>
<dbReference type="PANTHER" id="PTHR46796">
    <property type="entry name" value="HTH-TYPE TRANSCRIPTIONAL ACTIVATOR RHAS-RELATED"/>
    <property type="match status" value="1"/>
</dbReference>
<keyword evidence="2" id="KW-0238">DNA-binding</keyword>
<dbReference type="SUPFAM" id="SSF46689">
    <property type="entry name" value="Homeodomain-like"/>
    <property type="match status" value="1"/>
</dbReference>
<dbReference type="Proteomes" id="UP000245992">
    <property type="component" value="Unassembled WGS sequence"/>
</dbReference>
<evidence type="ECO:0000313" key="6">
    <source>
        <dbReference type="Proteomes" id="UP000245992"/>
    </source>
</evidence>
<feature type="domain" description="HTH araC/xylS-type" evidence="4">
    <location>
        <begin position="218"/>
        <end position="319"/>
    </location>
</feature>
<comment type="caution">
    <text evidence="5">The sequence shown here is derived from an EMBL/GenBank/DDBJ whole genome shotgun (WGS) entry which is preliminary data.</text>
</comment>
<protein>
    <recommendedName>
        <fullName evidence="4">HTH araC/xylS-type domain-containing protein</fullName>
    </recommendedName>
</protein>
<keyword evidence="3" id="KW-0804">Transcription</keyword>
<dbReference type="RefSeq" id="WP_030351912.1">
    <property type="nucleotide sequence ID" value="NZ_AZSP01000241.1"/>
</dbReference>
<dbReference type="InterPro" id="IPR018060">
    <property type="entry name" value="HTH_AraC"/>
</dbReference>
<dbReference type="OrthoDB" id="9799345at2"/>
<keyword evidence="1" id="KW-0805">Transcription regulation</keyword>
<dbReference type="GO" id="GO:0043565">
    <property type="term" value="F:sequence-specific DNA binding"/>
    <property type="evidence" value="ECO:0007669"/>
    <property type="project" value="InterPro"/>
</dbReference>
<dbReference type="InterPro" id="IPR035418">
    <property type="entry name" value="AraC-bd_2"/>
</dbReference>
<organism evidence="5 6">
    <name type="scientific">Streptomyces scopuliridis RB72</name>
    <dbReference type="NCBI Taxonomy" id="1440053"/>
    <lineage>
        <taxon>Bacteria</taxon>
        <taxon>Bacillati</taxon>
        <taxon>Actinomycetota</taxon>
        <taxon>Actinomycetes</taxon>
        <taxon>Kitasatosporales</taxon>
        <taxon>Streptomycetaceae</taxon>
        <taxon>Streptomyces</taxon>
    </lineage>
</organism>
<evidence type="ECO:0000256" key="3">
    <source>
        <dbReference type="ARBA" id="ARBA00023163"/>
    </source>
</evidence>
<evidence type="ECO:0000313" key="5">
    <source>
        <dbReference type="EMBL" id="PVE09805.1"/>
    </source>
</evidence>
<dbReference type="EMBL" id="AZSP01000241">
    <property type="protein sequence ID" value="PVE09805.1"/>
    <property type="molecule type" value="Genomic_DNA"/>
</dbReference>
<evidence type="ECO:0000256" key="1">
    <source>
        <dbReference type="ARBA" id="ARBA00023015"/>
    </source>
</evidence>
<dbReference type="InterPro" id="IPR009057">
    <property type="entry name" value="Homeodomain-like_sf"/>
</dbReference>
<proteinExistence type="predicted"/>
<dbReference type="STRING" id="1440053.GCA_000718095_02823"/>
<name>A0A2T7T3T0_9ACTN</name>
<dbReference type="GO" id="GO:0003700">
    <property type="term" value="F:DNA-binding transcription factor activity"/>
    <property type="evidence" value="ECO:0007669"/>
    <property type="project" value="InterPro"/>
</dbReference>
<reference evidence="5 6" key="1">
    <citation type="submission" date="2013-12" db="EMBL/GenBank/DDBJ databases">
        <title>Annotated genome of Streptomyces scopuliridis.</title>
        <authorList>
            <person name="Olson J.B."/>
        </authorList>
    </citation>
    <scope>NUCLEOTIDE SEQUENCE [LARGE SCALE GENOMIC DNA]</scope>
    <source>
        <strain evidence="5 6">RB72</strain>
    </source>
</reference>
<gene>
    <name evidence="5" type="ORF">Y717_33295</name>
</gene>
<dbReference type="InterPro" id="IPR050204">
    <property type="entry name" value="AraC_XylS_family_regulators"/>
</dbReference>
<dbReference type="Gene3D" id="1.10.10.60">
    <property type="entry name" value="Homeodomain-like"/>
    <property type="match status" value="1"/>
</dbReference>
<dbReference type="PANTHER" id="PTHR46796:SF6">
    <property type="entry name" value="ARAC SUBFAMILY"/>
    <property type="match status" value="1"/>
</dbReference>
<accession>A0A2T7T3T0</accession>
<dbReference type="InterPro" id="IPR018062">
    <property type="entry name" value="HTH_AraC-typ_CS"/>
</dbReference>